<dbReference type="EMBL" id="JACJRF010000015">
    <property type="protein sequence ID" value="MBD2344724.1"/>
    <property type="molecule type" value="Genomic_DNA"/>
</dbReference>
<dbReference type="Proteomes" id="UP000607281">
    <property type="component" value="Unassembled WGS sequence"/>
</dbReference>
<feature type="chain" id="PRO_5047288214" evidence="1">
    <location>
        <begin position="21"/>
        <end position="229"/>
    </location>
</feature>
<evidence type="ECO:0000256" key="1">
    <source>
        <dbReference type="SAM" id="SignalP"/>
    </source>
</evidence>
<sequence length="229" mass="25126">MVKSIIFFSKLLTFSALAFASVSNVVVAQDTPTSPQQNTTQKICSSDPVESLLPPLPGQTRGNNSTLSYLAAQGFTQSEEGSWVCYVNDAKKEGRYYTLFKVQEVNGKLIGSSFLDGGNLIAGQDRRSLDFFMTLIANHTSINPDNRQSIRRYLEAFISLVEDGKIQPSRRGFVFDQPNRALVIYHKLTTGELQGTAITLNLQVPKNVSSGSLRNGLSTSSQETLKPNP</sequence>
<proteinExistence type="predicted"/>
<gene>
    <name evidence="2" type="ORF">H6G18_11260</name>
</gene>
<evidence type="ECO:0000313" key="2">
    <source>
        <dbReference type="EMBL" id="MBD2344724.1"/>
    </source>
</evidence>
<keyword evidence="1" id="KW-0732">Signal</keyword>
<accession>A0ABR8CNU8</accession>
<comment type="caution">
    <text evidence="2">The sequence shown here is derived from an EMBL/GenBank/DDBJ whole genome shotgun (WGS) entry which is preliminary data.</text>
</comment>
<name>A0ABR8CNU8_9NOST</name>
<reference evidence="2 3" key="1">
    <citation type="journal article" date="2020" name="ISME J.">
        <title>Comparative genomics reveals insights into cyanobacterial evolution and habitat adaptation.</title>
        <authorList>
            <person name="Chen M.Y."/>
            <person name="Teng W.K."/>
            <person name="Zhao L."/>
            <person name="Hu C.X."/>
            <person name="Zhou Y.K."/>
            <person name="Han B.P."/>
            <person name="Song L.R."/>
            <person name="Shu W.S."/>
        </authorList>
    </citation>
    <scope>NUCLEOTIDE SEQUENCE [LARGE SCALE GENOMIC DNA]</scope>
    <source>
        <strain evidence="2 3">FACHB-260</strain>
    </source>
</reference>
<protein>
    <submittedName>
        <fullName evidence="2">Uncharacterized protein</fullName>
    </submittedName>
</protein>
<evidence type="ECO:0000313" key="3">
    <source>
        <dbReference type="Proteomes" id="UP000607281"/>
    </source>
</evidence>
<organism evidence="2 3">
    <name type="scientific">Anabaena subtropica FACHB-260</name>
    <dbReference type="NCBI Taxonomy" id="2692884"/>
    <lineage>
        <taxon>Bacteria</taxon>
        <taxon>Bacillati</taxon>
        <taxon>Cyanobacteriota</taxon>
        <taxon>Cyanophyceae</taxon>
        <taxon>Nostocales</taxon>
        <taxon>Nostocaceae</taxon>
        <taxon>Anabaena</taxon>
    </lineage>
</organism>
<dbReference type="RefSeq" id="WP_190407175.1">
    <property type="nucleotide sequence ID" value="NZ_JACJRF010000015.1"/>
</dbReference>
<feature type="signal peptide" evidence="1">
    <location>
        <begin position="1"/>
        <end position="20"/>
    </location>
</feature>
<keyword evidence="3" id="KW-1185">Reference proteome</keyword>